<dbReference type="AlphaFoldDB" id="A0A0G4GHR3"/>
<gene>
    <name evidence="10" type="ORF">Cvel_21933</name>
</gene>
<keyword evidence="6" id="KW-0539">Nucleus</keyword>
<dbReference type="GO" id="GO:0005737">
    <property type="term" value="C:cytoplasm"/>
    <property type="evidence" value="ECO:0007669"/>
    <property type="project" value="UniProtKB-SubCell"/>
</dbReference>
<evidence type="ECO:0000256" key="2">
    <source>
        <dbReference type="ARBA" id="ARBA00004123"/>
    </source>
</evidence>
<dbReference type="CDD" id="cd03754">
    <property type="entry name" value="proteasome_alpha_type_6"/>
    <property type="match status" value="1"/>
</dbReference>
<dbReference type="Pfam" id="PF00227">
    <property type="entry name" value="Proteasome"/>
    <property type="match status" value="1"/>
</dbReference>
<proteinExistence type="inferred from homology"/>
<accession>A0A0G4GHR3</accession>
<dbReference type="FunFam" id="3.60.20.10:FF:000055">
    <property type="entry name" value="Proteasome subunit alpha type"/>
    <property type="match status" value="1"/>
</dbReference>
<evidence type="ECO:0000256" key="7">
    <source>
        <dbReference type="ARBA" id="ARBA00026071"/>
    </source>
</evidence>
<dbReference type="InterPro" id="IPR001353">
    <property type="entry name" value="Proteasome_sua/b"/>
</dbReference>
<evidence type="ECO:0000256" key="5">
    <source>
        <dbReference type="ARBA" id="ARBA00022942"/>
    </source>
</evidence>
<comment type="function">
    <text evidence="1">The proteasome is a multicatalytic proteinase complex which is characterized by its ability to cleave peptides with Arg, Phe, Tyr, Leu, and Glu adjacent to the leaving group at neutral or slightly basic pH. The proteasome has an ATP-dependent proteolytic activity.</text>
</comment>
<keyword evidence="5 8" id="KW-0647">Proteasome</keyword>
<dbReference type="VEuPathDB" id="CryptoDB:Cvel_21933"/>
<dbReference type="GO" id="GO:0006511">
    <property type="term" value="P:ubiquitin-dependent protein catabolic process"/>
    <property type="evidence" value="ECO:0007669"/>
    <property type="project" value="InterPro"/>
</dbReference>
<reference evidence="10" key="1">
    <citation type="submission" date="2014-11" db="EMBL/GenBank/DDBJ databases">
        <authorList>
            <person name="Otto D Thomas"/>
            <person name="Naeem Raeece"/>
        </authorList>
    </citation>
    <scope>NUCLEOTIDE SEQUENCE</scope>
</reference>
<dbReference type="InterPro" id="IPR029055">
    <property type="entry name" value="Ntn_hydrolases_N"/>
</dbReference>
<feature type="domain" description="Proteasome alpha-type subunits" evidence="9">
    <location>
        <begin position="9"/>
        <end position="31"/>
    </location>
</feature>
<name>A0A0G4GHR3_9ALVE</name>
<sequence length="246" mass="26994">MSRGGQSMYDRHISIFSPEGRLYQVEYVFKAVKSCGLTSLAVRGKDSVCVVSQRKVPDKLLDPTSVTSLFKITDEIGASILGLAADCRAMVYRARQIAAEFAHEKGYPIPVHFLAHKVANECQIYTQHAYMRLHAVMCVFIAIDDETGPQVFKVDPAGHFVGYKACASGAKEQEATNALEKVVRKTAPNNCDETVQAAVECLQTVLGVDFKPADIEVAVVTAENPKFRRLADSEVEDHLTAIAEKD</sequence>
<dbReference type="EMBL" id="CDMZ01001220">
    <property type="protein sequence ID" value="CEM29245.1"/>
    <property type="molecule type" value="Genomic_DNA"/>
</dbReference>
<evidence type="ECO:0000256" key="6">
    <source>
        <dbReference type="ARBA" id="ARBA00023242"/>
    </source>
</evidence>
<evidence type="ECO:0000256" key="8">
    <source>
        <dbReference type="PROSITE-ProRule" id="PRU00808"/>
    </source>
</evidence>
<dbReference type="InterPro" id="IPR023332">
    <property type="entry name" value="Proteasome_alpha-type"/>
</dbReference>
<dbReference type="PANTHER" id="PTHR11599">
    <property type="entry name" value="PROTEASOME SUBUNIT ALPHA/BETA"/>
    <property type="match status" value="1"/>
</dbReference>
<dbReference type="InterPro" id="IPR000426">
    <property type="entry name" value="Proteasome_asu_N"/>
</dbReference>
<dbReference type="PROSITE" id="PS51475">
    <property type="entry name" value="PROTEASOME_ALPHA_2"/>
    <property type="match status" value="1"/>
</dbReference>
<evidence type="ECO:0000256" key="3">
    <source>
        <dbReference type="ARBA" id="ARBA00004496"/>
    </source>
</evidence>
<dbReference type="GO" id="GO:0005634">
    <property type="term" value="C:nucleus"/>
    <property type="evidence" value="ECO:0007669"/>
    <property type="project" value="UniProtKB-SubCell"/>
</dbReference>
<evidence type="ECO:0000313" key="10">
    <source>
        <dbReference type="EMBL" id="CEM29245.1"/>
    </source>
</evidence>
<dbReference type="InterPro" id="IPR050115">
    <property type="entry name" value="Proteasome_alpha"/>
</dbReference>
<dbReference type="Pfam" id="PF10584">
    <property type="entry name" value="Proteasome_A_N"/>
    <property type="match status" value="1"/>
</dbReference>
<comment type="similarity">
    <text evidence="8">Belongs to the peptidase T1A family.</text>
</comment>
<dbReference type="SUPFAM" id="SSF56235">
    <property type="entry name" value="N-terminal nucleophile aminohydrolases (Ntn hydrolases)"/>
    <property type="match status" value="1"/>
</dbReference>
<comment type="subcellular location">
    <subcellularLocation>
        <location evidence="3">Cytoplasm</location>
    </subcellularLocation>
    <subcellularLocation>
        <location evidence="2">Nucleus</location>
    </subcellularLocation>
</comment>
<keyword evidence="4" id="KW-0963">Cytoplasm</keyword>
<dbReference type="SMART" id="SM00948">
    <property type="entry name" value="Proteasome_A_N"/>
    <property type="match status" value="1"/>
</dbReference>
<comment type="subunit">
    <text evidence="7">The 26S proteasome consists of a 20S proteasome core and two 19S regulatory subunits. The 20S proteasome core is composed of 28 subunits that are arranged in four stacked rings, resulting in a barrel-shaped structure. The two end rings are each formed by seven alpha subunits, and the two central rings are each formed by seven beta subunits. The catalytic chamber with the active sites is on the inside of the barrel.</text>
</comment>
<dbReference type="InterPro" id="IPR034642">
    <property type="entry name" value="Proteasome_subunit_alpha6"/>
</dbReference>
<dbReference type="GO" id="GO:0019773">
    <property type="term" value="C:proteasome core complex, alpha-subunit complex"/>
    <property type="evidence" value="ECO:0007669"/>
    <property type="project" value="UniProtKB-UniRule"/>
</dbReference>
<evidence type="ECO:0000259" key="9">
    <source>
        <dbReference type="SMART" id="SM00948"/>
    </source>
</evidence>
<protein>
    <recommendedName>
        <fullName evidence="9">Proteasome alpha-type subunits domain-containing protein</fullName>
    </recommendedName>
</protein>
<organism evidence="10">
    <name type="scientific">Chromera velia CCMP2878</name>
    <dbReference type="NCBI Taxonomy" id="1169474"/>
    <lineage>
        <taxon>Eukaryota</taxon>
        <taxon>Sar</taxon>
        <taxon>Alveolata</taxon>
        <taxon>Colpodellida</taxon>
        <taxon>Chromeraceae</taxon>
        <taxon>Chromera</taxon>
    </lineage>
</organism>
<dbReference type="PhylomeDB" id="A0A0G4GHR3"/>
<evidence type="ECO:0000256" key="1">
    <source>
        <dbReference type="ARBA" id="ARBA00002000"/>
    </source>
</evidence>
<dbReference type="Gene3D" id="3.60.20.10">
    <property type="entry name" value="Glutamine Phosphoribosylpyrophosphate, subunit 1, domain 1"/>
    <property type="match status" value="1"/>
</dbReference>
<evidence type="ECO:0000256" key="4">
    <source>
        <dbReference type="ARBA" id="ARBA00022490"/>
    </source>
</evidence>